<organism evidence="3 4">
    <name type="scientific">Qipengyuania algicida</name>
    <dbReference type="NCBI Taxonomy" id="1836209"/>
    <lineage>
        <taxon>Bacteria</taxon>
        <taxon>Pseudomonadati</taxon>
        <taxon>Pseudomonadota</taxon>
        <taxon>Alphaproteobacteria</taxon>
        <taxon>Sphingomonadales</taxon>
        <taxon>Erythrobacteraceae</taxon>
        <taxon>Qipengyuania</taxon>
    </lineage>
</organism>
<sequence length="589" mass="64977">MSTLSSEIIDVKFDQRASVLAMMKWFAAQDFSVLPIHGVVDGCCTCGNHECVSVGKHPISSLVPHGVKDATTSLKTIRRWHRKHPDMNYAVATEGLAVIDCDSKEALKAFRSSHHPPPTLTVKTERGFHFYFLGEMPARNAARSKLDVKSGPGCYVVGPSSVHASGTIYMLWEDEPIARLPSSIASITAHREEPLTTGESGPIPVGLRNSTMTQFAGYMHGKGVPQPAVLETLKTLNRTMSETPLPDREVRQIARSVARYPVKAPPRIVPFSEIPEEQLEFLWYPYICLGTLGLLDGDPGDGKSQLGVWLCSRLSRGDRLPNGDRFPPSNCFLFNFEDLPGAVIKKRLEANGADLSRVFIQSRQFQLTSEMVEWMDGEIAEKRPRLVILDPIQAFMSGVDGNSNIDVREFMARLAEIAMNRKCAIICVRHFGKGAQDKAMKKGLGSTDFVGISRNQFGLARRDDGVRGFIVFHMKTNFERGQSMLFTMGDADGRKGEQPVIGFEKFTDISADDFFSGEASTRGPDQDEREVAKAYLLEVLAAGPKAAAILKSKAEARAISASTLDRARKELGIITAKEGKIWFWSLPPD</sequence>
<dbReference type="OrthoDB" id="1496333at2"/>
<evidence type="ECO:0000259" key="1">
    <source>
        <dbReference type="SMART" id="SM00942"/>
    </source>
</evidence>
<dbReference type="EMBL" id="WTYA01000006">
    <property type="protein sequence ID" value="MXP28878.1"/>
    <property type="molecule type" value="Genomic_DNA"/>
</dbReference>
<reference evidence="3 4" key="1">
    <citation type="submission" date="2019-12" db="EMBL/GenBank/DDBJ databases">
        <title>Genomic-based taxomic classification of the family Erythrobacteraceae.</title>
        <authorList>
            <person name="Xu L."/>
        </authorList>
    </citation>
    <scope>NUCLEOTIDE SEQUENCE [LARGE SCALE GENOMIC DNA]</scope>
    <source>
        <strain evidence="3 4">KEMB 9005-328</strain>
    </source>
</reference>
<dbReference type="AlphaFoldDB" id="A0A845APJ7"/>
<protein>
    <submittedName>
        <fullName evidence="3">AAA family ATPase</fullName>
    </submittedName>
</protein>
<dbReference type="SUPFAM" id="SSF56747">
    <property type="entry name" value="Prim-pol domain"/>
    <property type="match status" value="1"/>
</dbReference>
<gene>
    <name evidence="3" type="ORF">GRI58_08590</name>
</gene>
<evidence type="ECO:0000313" key="3">
    <source>
        <dbReference type="EMBL" id="MXP28878.1"/>
    </source>
</evidence>
<dbReference type="Proteomes" id="UP000439780">
    <property type="component" value="Unassembled WGS sequence"/>
</dbReference>
<dbReference type="Pfam" id="PF13481">
    <property type="entry name" value="AAA_25"/>
    <property type="match status" value="1"/>
</dbReference>
<dbReference type="RefSeq" id="WP_160753186.1">
    <property type="nucleotide sequence ID" value="NZ_WTYA01000006.1"/>
</dbReference>
<accession>A0A845APJ7</accession>
<comment type="caution">
    <text evidence="3">The sequence shown here is derived from an EMBL/GenBank/DDBJ whole genome shotgun (WGS) entry which is preliminary data.</text>
</comment>
<evidence type="ECO:0000313" key="4">
    <source>
        <dbReference type="Proteomes" id="UP000439780"/>
    </source>
</evidence>
<dbReference type="Gene3D" id="3.40.50.300">
    <property type="entry name" value="P-loop containing nucleotide triphosphate hydrolases"/>
    <property type="match status" value="1"/>
</dbReference>
<dbReference type="InterPro" id="IPR027417">
    <property type="entry name" value="P-loop_NTPase"/>
</dbReference>
<name>A0A845APJ7_9SPHN</name>
<evidence type="ECO:0000259" key="2">
    <source>
        <dbReference type="SMART" id="SM00943"/>
    </source>
</evidence>
<dbReference type="InterPro" id="IPR014820">
    <property type="entry name" value="PriCT_1"/>
</dbReference>
<feature type="domain" description="DNA primase/polymerase bifunctional N-terminal" evidence="2">
    <location>
        <begin position="23"/>
        <end position="184"/>
    </location>
</feature>
<dbReference type="Pfam" id="PF09250">
    <property type="entry name" value="Prim-Pol"/>
    <property type="match status" value="1"/>
</dbReference>
<dbReference type="SUPFAM" id="SSF52540">
    <property type="entry name" value="P-loop containing nucleoside triphosphate hydrolases"/>
    <property type="match status" value="1"/>
</dbReference>
<dbReference type="SMART" id="SM00942">
    <property type="entry name" value="PriCT_1"/>
    <property type="match status" value="1"/>
</dbReference>
<keyword evidence="4" id="KW-1185">Reference proteome</keyword>
<dbReference type="SMART" id="SM00943">
    <property type="entry name" value="Prim-Pol"/>
    <property type="match status" value="1"/>
</dbReference>
<dbReference type="InterPro" id="IPR015330">
    <property type="entry name" value="DNA_primase/pol_bifunc_N"/>
</dbReference>
<feature type="domain" description="Primase C-terminal 1" evidence="1">
    <location>
        <begin position="199"/>
        <end position="263"/>
    </location>
</feature>
<dbReference type="Pfam" id="PF08708">
    <property type="entry name" value="PriCT_1"/>
    <property type="match status" value="1"/>
</dbReference>
<dbReference type="CDD" id="cd04859">
    <property type="entry name" value="Prim_Pol"/>
    <property type="match status" value="1"/>
</dbReference>
<proteinExistence type="predicted"/>